<accession>A0A023G5X6</accession>
<dbReference type="PANTHER" id="PTHR33538:SF2">
    <property type="entry name" value="PROTEIN GAMETE EXPRESSED 1"/>
    <property type="match status" value="1"/>
</dbReference>
<name>A0A023G5X6_AMBTT</name>
<evidence type="ECO:0000313" key="3">
    <source>
        <dbReference type="EMBL" id="JAC28295.1"/>
    </source>
</evidence>
<organism evidence="3">
    <name type="scientific">Amblyomma triste</name>
    <name type="common">Neotropical tick</name>
    <dbReference type="NCBI Taxonomy" id="251400"/>
    <lineage>
        <taxon>Eukaryota</taxon>
        <taxon>Metazoa</taxon>
        <taxon>Ecdysozoa</taxon>
        <taxon>Arthropoda</taxon>
        <taxon>Chelicerata</taxon>
        <taxon>Arachnida</taxon>
        <taxon>Acari</taxon>
        <taxon>Parasitiformes</taxon>
        <taxon>Ixodida</taxon>
        <taxon>Ixodoidea</taxon>
        <taxon>Ixodidae</taxon>
        <taxon>Amblyomminae</taxon>
        <taxon>Amblyomma</taxon>
    </lineage>
</organism>
<dbReference type="PANTHER" id="PTHR33538">
    <property type="entry name" value="PROTEIN GAMETE EXPRESSED 1"/>
    <property type="match status" value="1"/>
</dbReference>
<dbReference type="InterPro" id="IPR040346">
    <property type="entry name" value="GEX1/Brambleberry"/>
</dbReference>
<dbReference type="AlphaFoldDB" id="A0A023G5X6"/>
<keyword evidence="2" id="KW-0732">Signal</keyword>
<feature type="chain" id="PRO_5001517065" evidence="2">
    <location>
        <begin position="25"/>
        <end position="289"/>
    </location>
</feature>
<feature type="signal peptide" evidence="2">
    <location>
        <begin position="1"/>
        <end position="24"/>
    </location>
</feature>
<dbReference type="EMBL" id="GBBM01007123">
    <property type="protein sequence ID" value="JAC28295.1"/>
    <property type="molecule type" value="mRNA"/>
</dbReference>
<protein>
    <submittedName>
        <fullName evidence="3">Putative secreted mucin</fullName>
    </submittedName>
</protein>
<proteinExistence type="evidence at transcript level"/>
<sequence length="289" mass="31550">MTTSTRTAAARPWLLLLFLANVAAERMLFRWTPDDAWDSAAPLAEDSPLGVRIGLCRRLVCLVALVVYLYKLYTFRDLLVVNNELLIGLQTDLRTLHNTHIGQQSPAGGPTAWRPRYENPGYWFTMRGRSSLFEHDSSSESSDEDSSDDQWTAESFFLQHYEEDSEEGDSGVEAASLPSTEAGATAKPSSEVGANAGCCCSVHLTRVDATVQAGVALASPVVTPPAAHSSLPWEKSPVSPSSRYNLRPRRSVDSSSNLPSIDESLRQRRSLAVPQPVVEQAAVLSSDED</sequence>
<evidence type="ECO:0000256" key="1">
    <source>
        <dbReference type="SAM" id="MobiDB-lite"/>
    </source>
</evidence>
<evidence type="ECO:0000256" key="2">
    <source>
        <dbReference type="SAM" id="SignalP"/>
    </source>
</evidence>
<feature type="region of interest" description="Disordered" evidence="1">
    <location>
        <begin position="223"/>
        <end position="273"/>
    </location>
</feature>
<reference evidence="3" key="1">
    <citation type="submission" date="2014-03" db="EMBL/GenBank/DDBJ databases">
        <title>The sialotranscriptome of Amblyomma triste, Amblyomma parvum and Amblyomma cajennense ticks, uncovered by 454-based RNA-seq.</title>
        <authorList>
            <person name="Garcia G.R."/>
            <person name="Gardinassi L.G."/>
            <person name="Ribeiro J.M."/>
            <person name="Anatriello E."/>
            <person name="Ferreira B.R."/>
            <person name="Moreira H.N."/>
            <person name="Mafra C."/>
            <person name="Olegario M.M."/>
            <person name="Szabo P.J."/>
            <person name="Miranda-Santos I.K."/>
            <person name="Maruyama S.R."/>
        </authorList>
    </citation>
    <scope>NUCLEOTIDE SEQUENCE</scope>
    <source>
        <strain evidence="3">Mato Grasso do Sul</strain>
        <tissue evidence="3">Salivary glands</tissue>
    </source>
</reference>